<dbReference type="PANTHER" id="PTHR45690">
    <property type="entry name" value="NACHT, LRR AND PYD DOMAINS-CONTAINING PROTEIN 12"/>
    <property type="match status" value="1"/>
</dbReference>
<sequence>MSTMDKKSPRYCASASTRDSVSLGSKRVIRRYNSEQVMSTTGESSITQPGLNEVAPKRTESSSHNPHSHSHSGSYSAEGSSPAENDYQSVFGSPAAETSSTTCLFENEDSSGVYVSDLTDYVFNSPREENKFKDAILKHVQEVAGETQDPIELDHPINKVKLELSSELGMPFVSTFGQRKQETRERAPRGNVNLKDIFRLAEENAENEAKRRCLNKNAFDRYVWEHGNRLLITGQAGIGKSTLTRIIAQKILDKEMLPETEYIFYIKCRDVEFNQKMDLFDFLVKYSASDTVQCSAKEKIRILTSIEKVSNVVILLDGMDEARTDELTKSFVSKCLPNDVVPVSDLIRCLMSGKLLPRAKVVVTCRPRQAFLFSPEYRPGAAVQIVGLNTNSQKKLGQQICGRTFSTTYNIISRDSDLESACYVTVFCMILYAVLHEATMQHSHSPLNTVTRVLLYLLDKYLRSAHMRDVAINELKKVARLARCGFTKRQWVFDQGDIANAGISQPAFQAFMFTYLDKNTRLRYRIFEGEHRCSFTHRLWQEFFTAMDLMFFATTQDFDVYQEDFLEDRWEIVTKFMYGFTNAENVKFLQRQFSPSCFQPGWEKRKRLLQTSAECCLHSSTQSCVLLVQVCNWIQEADNFSFTQGIARHIPESFKIKGPVMLFNHDVQSINRLLHAAFDFLERSPVKNLDFEQVEFAGESFRLFANGIVGFQGSIQEIRLIDCGNVKSVHVARILQKVERLHIAYCNIKSSEITYLKNSYAKLPQPRPEFWVFDHNSTPSDFGYDLSNTA</sequence>
<dbReference type="EMBL" id="CAWYQH010000035">
    <property type="protein sequence ID" value="CAK8676907.1"/>
    <property type="molecule type" value="Genomic_DNA"/>
</dbReference>
<dbReference type="SUPFAM" id="SSF52540">
    <property type="entry name" value="P-loop containing nucleoside triphosphate hydrolases"/>
    <property type="match status" value="1"/>
</dbReference>
<dbReference type="InterPro" id="IPR027417">
    <property type="entry name" value="P-loop_NTPase"/>
</dbReference>
<feature type="compositionally biased region" description="Polar residues" evidence="4">
    <location>
        <begin position="34"/>
        <end position="50"/>
    </location>
</feature>
<dbReference type="Gene3D" id="3.40.50.300">
    <property type="entry name" value="P-loop containing nucleotide triphosphate hydrolases"/>
    <property type="match status" value="1"/>
</dbReference>
<keyword evidence="7" id="KW-1185">Reference proteome</keyword>
<keyword evidence="2" id="KW-0963">Cytoplasm</keyword>
<evidence type="ECO:0000256" key="4">
    <source>
        <dbReference type="SAM" id="MobiDB-lite"/>
    </source>
</evidence>
<protein>
    <recommendedName>
        <fullName evidence="5">NACHT domain-containing protein</fullName>
    </recommendedName>
</protein>
<evidence type="ECO:0000313" key="7">
    <source>
        <dbReference type="Proteomes" id="UP001642483"/>
    </source>
</evidence>
<dbReference type="InterPro" id="IPR003593">
    <property type="entry name" value="AAA+_ATPase"/>
</dbReference>
<evidence type="ECO:0000256" key="3">
    <source>
        <dbReference type="ARBA" id="ARBA00022737"/>
    </source>
</evidence>
<comment type="subcellular location">
    <subcellularLocation>
        <location evidence="1">Cytoplasm</location>
    </subcellularLocation>
</comment>
<accession>A0ABP0FEY8</accession>
<gene>
    <name evidence="6" type="ORF">CVLEPA_LOCUS6328</name>
</gene>
<evidence type="ECO:0000259" key="5">
    <source>
        <dbReference type="PROSITE" id="PS50837"/>
    </source>
</evidence>
<feature type="region of interest" description="Disordered" evidence="4">
    <location>
        <begin position="1"/>
        <end position="94"/>
    </location>
</feature>
<feature type="compositionally biased region" description="Polar residues" evidence="4">
    <location>
        <begin position="14"/>
        <end position="23"/>
    </location>
</feature>
<organism evidence="6 7">
    <name type="scientific">Clavelina lepadiformis</name>
    <name type="common">Light-bulb sea squirt</name>
    <name type="synonym">Ascidia lepadiformis</name>
    <dbReference type="NCBI Taxonomy" id="159417"/>
    <lineage>
        <taxon>Eukaryota</taxon>
        <taxon>Metazoa</taxon>
        <taxon>Chordata</taxon>
        <taxon>Tunicata</taxon>
        <taxon>Ascidiacea</taxon>
        <taxon>Aplousobranchia</taxon>
        <taxon>Clavelinidae</taxon>
        <taxon>Clavelina</taxon>
    </lineage>
</organism>
<dbReference type="InterPro" id="IPR050637">
    <property type="entry name" value="NLRP_innate_immun_reg"/>
</dbReference>
<feature type="domain" description="NACHT" evidence="5">
    <location>
        <begin position="228"/>
        <end position="367"/>
    </location>
</feature>
<reference evidence="6 7" key="1">
    <citation type="submission" date="2024-02" db="EMBL/GenBank/DDBJ databases">
        <authorList>
            <person name="Daric V."/>
            <person name="Darras S."/>
        </authorList>
    </citation>
    <scope>NUCLEOTIDE SEQUENCE [LARGE SCALE GENOMIC DNA]</scope>
</reference>
<keyword evidence="3" id="KW-0677">Repeat</keyword>
<evidence type="ECO:0000313" key="6">
    <source>
        <dbReference type="EMBL" id="CAK8676907.1"/>
    </source>
</evidence>
<comment type="caution">
    <text evidence="6">The sequence shown here is derived from an EMBL/GenBank/DDBJ whole genome shotgun (WGS) entry which is preliminary data.</text>
</comment>
<evidence type="ECO:0000256" key="2">
    <source>
        <dbReference type="ARBA" id="ARBA00022490"/>
    </source>
</evidence>
<feature type="compositionally biased region" description="Low complexity" evidence="4">
    <location>
        <begin position="71"/>
        <end position="83"/>
    </location>
</feature>
<proteinExistence type="predicted"/>
<dbReference type="InterPro" id="IPR007111">
    <property type="entry name" value="NACHT_NTPase"/>
</dbReference>
<name>A0ABP0FEY8_CLALP</name>
<dbReference type="Proteomes" id="UP001642483">
    <property type="component" value="Unassembled WGS sequence"/>
</dbReference>
<dbReference type="Pfam" id="PF05729">
    <property type="entry name" value="NACHT"/>
    <property type="match status" value="1"/>
</dbReference>
<dbReference type="PANTHER" id="PTHR45690:SF19">
    <property type="entry name" value="NACHT, LRR AND PYD DOMAINS-CONTAINING PROTEIN 3"/>
    <property type="match status" value="1"/>
</dbReference>
<dbReference type="SMART" id="SM00382">
    <property type="entry name" value="AAA"/>
    <property type="match status" value="1"/>
</dbReference>
<dbReference type="PROSITE" id="PS50837">
    <property type="entry name" value="NACHT"/>
    <property type="match status" value="1"/>
</dbReference>
<evidence type="ECO:0000256" key="1">
    <source>
        <dbReference type="ARBA" id="ARBA00004496"/>
    </source>
</evidence>